<evidence type="ECO:0000313" key="5">
    <source>
        <dbReference type="Proteomes" id="UP000006786"/>
    </source>
</evidence>
<accession>K2LJ01</accession>
<dbReference type="GO" id="GO:0019867">
    <property type="term" value="C:outer membrane"/>
    <property type="evidence" value="ECO:0007669"/>
    <property type="project" value="InterPro"/>
</dbReference>
<keyword evidence="5" id="KW-1185">Reference proteome</keyword>
<dbReference type="SUPFAM" id="SSF51126">
    <property type="entry name" value="Pectin lyase-like"/>
    <property type="match status" value="1"/>
</dbReference>
<keyword evidence="1" id="KW-0732">Signal</keyword>
<dbReference type="InterPro" id="IPR011050">
    <property type="entry name" value="Pectin_lyase_fold/virulence"/>
</dbReference>
<dbReference type="NCBIfam" id="TIGR02601">
    <property type="entry name" value="autotrns_rpt"/>
    <property type="match status" value="1"/>
</dbReference>
<dbReference type="AlphaFoldDB" id="K2LJ01"/>
<dbReference type="eggNOG" id="COG4625">
    <property type="taxonomic scope" value="Bacteria"/>
</dbReference>
<dbReference type="Gene3D" id="2.40.128.130">
    <property type="entry name" value="Autotransporter beta-domain"/>
    <property type="match status" value="1"/>
</dbReference>
<evidence type="ECO:0000259" key="3">
    <source>
        <dbReference type="PROSITE" id="PS51208"/>
    </source>
</evidence>
<feature type="region of interest" description="Disordered" evidence="2">
    <location>
        <begin position="1"/>
        <end position="23"/>
    </location>
</feature>
<dbReference type="Pfam" id="PF03797">
    <property type="entry name" value="Autotransporter"/>
    <property type="match status" value="1"/>
</dbReference>
<reference evidence="4 5" key="1">
    <citation type="journal article" date="2012" name="J. Bacteriol.">
        <title>Genome Sequence of Nitratireductor pacificus Type Strain pht-3B.</title>
        <authorList>
            <person name="Lai Q."/>
            <person name="Li G."/>
            <person name="Shao Z."/>
        </authorList>
    </citation>
    <scope>NUCLEOTIDE SEQUENCE [LARGE SCALE GENOMIC DNA]</scope>
    <source>
        <strain evidence="5">pht-3B</strain>
    </source>
</reference>
<dbReference type="SMART" id="SM00869">
    <property type="entry name" value="Autotransporter"/>
    <property type="match status" value="1"/>
</dbReference>
<dbReference type="InterPro" id="IPR005546">
    <property type="entry name" value="Autotransporte_beta"/>
</dbReference>
<comment type="caution">
    <text evidence="4">The sequence shown here is derived from an EMBL/GenBank/DDBJ whole genome shotgun (WGS) entry which is preliminary data.</text>
</comment>
<sequence>MPGVSRGGRLFSSPGGNGGHGIDGSYLTIRNKGLIRGGNGGRGSFSDGGAGIHGENLIVENAGRIQGGITEGHVGRDGQAIRFTHGTNQLHLYTDSGGPGIEGEVWANGANDTLVLHGVMSGGHSTASFDVSKIGAREQYRGFEAFEKRGNSTWRLTGSGAQAWSLHEGVLIGDSRSLQGNIVNEGRLVFDQSFSGNYAGSVSGAGGLEKTGDETLILSGDFSAFTGETLVSGGLLVVGDQAAFRLDGGIRVTENGTVGGFGTLGDAFIGGIHAPGLGAQGNGIGIQKVDGDYTTRGTLSIDANPQMLDRIVVAGNVDIAGSTLELVPVSQQGWGADNGPFVIIDKLSAGAVAGTFSEVTESAIFLDAHVDYAAGDGNDVSVTLRRNSIAFEDAAHTENHEGVAASVEMLGGAHPLWQAVVSASDIPALHSGLDSLSGELYGSVQSALVANGHFLRATASNRIRRAFADTGAEHPPRILPYGPADRSIPDLKEAGSVDFWGAAYGAWAKTDGDGRAAAMDQSTGGFFLGVDTLLGGWRVGLLAGYGRTNVGIDAQGATSRSSDYHLGAYAGRRFGAVALRGGLAYTWHEIDARRDVFVNGFRDGLSAEYGAGTFQAFGELGYRVETSGLSFEPFVSLAHVSHHADALSERGGAAALEVAGGSMNTTFTTLGLRAEAELDLASMDVTAYAVAGWQHAFGDKTATSVNTFSGGVGFPVAGSAIAGDSLLFEAGLDIVLSEQAALDVSYQGQMASGLRQHGLNGTLRIQF</sequence>
<evidence type="ECO:0000256" key="2">
    <source>
        <dbReference type="SAM" id="MobiDB-lite"/>
    </source>
</evidence>
<name>K2LJ01_9HYPH</name>
<dbReference type="PROSITE" id="PS51208">
    <property type="entry name" value="AUTOTRANSPORTER"/>
    <property type="match status" value="1"/>
</dbReference>
<dbReference type="EMBL" id="AMRM01000021">
    <property type="protein sequence ID" value="EKF17664.1"/>
    <property type="molecule type" value="Genomic_DNA"/>
</dbReference>
<dbReference type="STRING" id="391937.NA2_17267"/>
<dbReference type="PATRIC" id="fig|391937.3.peg.3549"/>
<dbReference type="InterPro" id="IPR006315">
    <property type="entry name" value="OM_autotransptr_brl_dom"/>
</dbReference>
<organism evidence="4 5">
    <name type="scientific">Nitratireductor pacificus pht-3B</name>
    <dbReference type="NCBI Taxonomy" id="391937"/>
    <lineage>
        <taxon>Bacteria</taxon>
        <taxon>Pseudomonadati</taxon>
        <taxon>Pseudomonadota</taxon>
        <taxon>Alphaproteobacteria</taxon>
        <taxon>Hyphomicrobiales</taxon>
        <taxon>Phyllobacteriaceae</taxon>
        <taxon>Nitratireductor</taxon>
    </lineage>
</organism>
<dbReference type="NCBIfam" id="TIGR01414">
    <property type="entry name" value="autotrans_barl"/>
    <property type="match status" value="1"/>
</dbReference>
<gene>
    <name evidence="4" type="ORF">NA2_17267</name>
</gene>
<feature type="domain" description="Autotransporter" evidence="3">
    <location>
        <begin position="492"/>
        <end position="767"/>
    </location>
</feature>
<proteinExistence type="predicted"/>
<protein>
    <submittedName>
        <fullName evidence="4">Outer membrane autotransporter barrel domain-containing protein</fullName>
    </submittedName>
</protein>
<evidence type="ECO:0000313" key="4">
    <source>
        <dbReference type="EMBL" id="EKF17664.1"/>
    </source>
</evidence>
<dbReference type="InterPro" id="IPR036709">
    <property type="entry name" value="Autotransporte_beta_dom_sf"/>
</dbReference>
<dbReference type="SUPFAM" id="SSF103515">
    <property type="entry name" value="Autotransporter"/>
    <property type="match status" value="1"/>
</dbReference>
<dbReference type="InterPro" id="IPR013425">
    <property type="entry name" value="Autotrns_rpt"/>
</dbReference>
<evidence type="ECO:0000256" key="1">
    <source>
        <dbReference type="ARBA" id="ARBA00022729"/>
    </source>
</evidence>
<dbReference type="Pfam" id="PF12951">
    <property type="entry name" value="PATR"/>
    <property type="match status" value="1"/>
</dbReference>
<dbReference type="Proteomes" id="UP000006786">
    <property type="component" value="Unassembled WGS sequence"/>
</dbReference>